<dbReference type="STRING" id="1448320.A0A319DX23"/>
<evidence type="ECO:0000256" key="1">
    <source>
        <dbReference type="ARBA" id="ARBA00037883"/>
    </source>
</evidence>
<name>A0A319DX23_9EURO</name>
<comment type="similarity">
    <text evidence="2">Belongs to the choline/ethanolamine kinase family.</text>
</comment>
<keyword evidence="4" id="KW-0418">Kinase</keyword>
<dbReference type="SUPFAM" id="SSF56112">
    <property type="entry name" value="Protein kinase-like (PK-like)"/>
    <property type="match status" value="1"/>
</dbReference>
<accession>A0A319DX23</accession>
<gene>
    <name evidence="4" type="ORF">BO71DRAFT_397583</name>
</gene>
<dbReference type="InterPro" id="IPR011009">
    <property type="entry name" value="Kinase-like_dom_sf"/>
</dbReference>
<keyword evidence="4" id="KW-0808">Transferase</keyword>
<dbReference type="EC" id="2.7.1.82" evidence="3"/>
<dbReference type="VEuPathDB" id="FungiDB:BO71DRAFT_397583"/>
<organism evidence="4 5">
    <name type="scientific">Aspergillus ellipticus CBS 707.79</name>
    <dbReference type="NCBI Taxonomy" id="1448320"/>
    <lineage>
        <taxon>Eukaryota</taxon>
        <taxon>Fungi</taxon>
        <taxon>Dikarya</taxon>
        <taxon>Ascomycota</taxon>
        <taxon>Pezizomycotina</taxon>
        <taxon>Eurotiomycetes</taxon>
        <taxon>Eurotiomycetidae</taxon>
        <taxon>Eurotiales</taxon>
        <taxon>Aspergillaceae</taxon>
        <taxon>Aspergillus</taxon>
        <taxon>Aspergillus subgen. Circumdati</taxon>
    </lineage>
</organism>
<dbReference type="Proteomes" id="UP000247810">
    <property type="component" value="Unassembled WGS sequence"/>
</dbReference>
<proteinExistence type="inferred from homology"/>
<dbReference type="AlphaFoldDB" id="A0A319DX23"/>
<dbReference type="Pfam" id="PF01633">
    <property type="entry name" value="Choline_kinase"/>
    <property type="match status" value="1"/>
</dbReference>
<dbReference type="GO" id="GO:0004305">
    <property type="term" value="F:ethanolamine kinase activity"/>
    <property type="evidence" value="ECO:0007669"/>
    <property type="project" value="UniProtKB-EC"/>
</dbReference>
<dbReference type="Gene3D" id="3.90.1200.10">
    <property type="match status" value="1"/>
</dbReference>
<protein>
    <recommendedName>
        <fullName evidence="3">ethanolamine kinase</fullName>
        <ecNumber evidence="3">2.7.1.82</ecNumber>
    </recommendedName>
</protein>
<dbReference type="CDD" id="cd05157">
    <property type="entry name" value="ETNK_euk"/>
    <property type="match status" value="1"/>
</dbReference>
<keyword evidence="5" id="KW-1185">Reference proteome</keyword>
<dbReference type="PANTHER" id="PTHR22603:SF66">
    <property type="entry name" value="ETHANOLAMINE KINASE"/>
    <property type="match status" value="1"/>
</dbReference>
<evidence type="ECO:0000256" key="3">
    <source>
        <dbReference type="ARBA" id="ARBA00038874"/>
    </source>
</evidence>
<dbReference type="OrthoDB" id="10267235at2759"/>
<evidence type="ECO:0000313" key="5">
    <source>
        <dbReference type="Proteomes" id="UP000247810"/>
    </source>
</evidence>
<dbReference type="PANTHER" id="PTHR22603">
    <property type="entry name" value="CHOLINE/ETHANOALAMINE KINASE"/>
    <property type="match status" value="1"/>
</dbReference>
<comment type="pathway">
    <text evidence="1">Phospholipid metabolism; phosphatidylethanolamine biosynthesis; phosphatidylethanolamine from ethanolamine: step 1/3.</text>
</comment>
<reference evidence="4 5" key="1">
    <citation type="submission" date="2018-02" db="EMBL/GenBank/DDBJ databases">
        <title>The genomes of Aspergillus section Nigri reveals drivers in fungal speciation.</title>
        <authorList>
            <consortium name="DOE Joint Genome Institute"/>
            <person name="Vesth T.C."/>
            <person name="Nybo J."/>
            <person name="Theobald S."/>
            <person name="Brandl J."/>
            <person name="Frisvad J.C."/>
            <person name="Nielsen K.F."/>
            <person name="Lyhne E.K."/>
            <person name="Kogle M.E."/>
            <person name="Kuo A."/>
            <person name="Riley R."/>
            <person name="Clum A."/>
            <person name="Nolan M."/>
            <person name="Lipzen A."/>
            <person name="Salamov A."/>
            <person name="Henrissat B."/>
            <person name="Wiebenga A."/>
            <person name="De vries R.P."/>
            <person name="Grigoriev I.V."/>
            <person name="Mortensen U.H."/>
            <person name="Andersen M.R."/>
            <person name="Baker S.E."/>
        </authorList>
    </citation>
    <scope>NUCLEOTIDE SEQUENCE [LARGE SCALE GENOMIC DNA]</scope>
    <source>
        <strain evidence="4 5">CBS 707.79</strain>
    </source>
</reference>
<sequence length="418" mass="46977">MPSETTKPIRYIPLSYNHADSHASALRLILTLNPHWEGPGNQIEFVRFTDGITNTLLKIINRKPGLTEEQIDNESVLMRAYGNHTEILIDRERETSSHALLASHGLAPPLLARFHNGLLYRFLRGRPAGHEDLVTGFVWRGVARRLAQWHAVLPIEAASATAEDVPNMRHVDVDLPKLKKDGISVITPQQPGPNMWTVMQKWILALPTATEEQRARRLSLQKELEAMVRELDDGQGLGEGGLVFSHGDLLCANVIVLPDGTDGADGATVADEGTATVNFIDYEYATPSPAAFDIANHFAEWGGYDCDYNMMPTQAVRRAFLTEYVQSYSHHRGIPEASQAEIVDRLYKDVDRFRGIPGLYWGVWSLIQAQISQIDFDYASYAEVRLGEYYAWRREQDGSRAAAGEEMPLRERRWAQEA</sequence>
<dbReference type="EMBL" id="KZ825845">
    <property type="protein sequence ID" value="PYH95963.1"/>
    <property type="molecule type" value="Genomic_DNA"/>
</dbReference>
<evidence type="ECO:0000256" key="2">
    <source>
        <dbReference type="ARBA" id="ARBA00038211"/>
    </source>
</evidence>
<evidence type="ECO:0000313" key="4">
    <source>
        <dbReference type="EMBL" id="PYH95963.1"/>
    </source>
</evidence>
<dbReference type="GO" id="GO:0006646">
    <property type="term" value="P:phosphatidylethanolamine biosynthetic process"/>
    <property type="evidence" value="ECO:0007669"/>
    <property type="project" value="TreeGrafter"/>
</dbReference>
<dbReference type="GO" id="GO:0005737">
    <property type="term" value="C:cytoplasm"/>
    <property type="evidence" value="ECO:0007669"/>
    <property type="project" value="TreeGrafter"/>
</dbReference>